<name>A0AAU9J5A0_9CILI</name>
<comment type="caution">
    <text evidence="1">The sequence shown here is derived from an EMBL/GenBank/DDBJ whole genome shotgun (WGS) entry which is preliminary data.</text>
</comment>
<gene>
    <name evidence="1" type="ORF">BSTOLATCC_MIC24053</name>
</gene>
<dbReference type="Proteomes" id="UP001162131">
    <property type="component" value="Unassembled WGS sequence"/>
</dbReference>
<sequence length="255" mass="30088">MGFYNMDTKAPNYLKLLNSQLNPTEEALYNEINDAKNQFNQNKSNQLLNPQQLRIKASAILSMPNTAHVEQEFRKIYSLYENQKNTADPCLSQAYEEYVKAYHQITTLYQIDRFTNNLYIYDTESEREETKALKISNKLYRSRIALLPNGEMLCYNVSNSSFQAIIIDRNYQVQELPHRVSHYYQSAIYFNRSIYCFGGNYMSYHLNYSSRFDLDEYRWIKLSPTPQTELYHNIVFNGNLLIPGNRSLLKYSTKT</sequence>
<reference evidence="1" key="1">
    <citation type="submission" date="2021-09" db="EMBL/GenBank/DDBJ databases">
        <authorList>
            <consortium name="AG Swart"/>
            <person name="Singh M."/>
            <person name="Singh A."/>
            <person name="Seah K."/>
            <person name="Emmerich C."/>
        </authorList>
    </citation>
    <scope>NUCLEOTIDE SEQUENCE</scope>
    <source>
        <strain evidence="1">ATCC30299</strain>
    </source>
</reference>
<organism evidence="1 2">
    <name type="scientific">Blepharisma stoltei</name>
    <dbReference type="NCBI Taxonomy" id="1481888"/>
    <lineage>
        <taxon>Eukaryota</taxon>
        <taxon>Sar</taxon>
        <taxon>Alveolata</taxon>
        <taxon>Ciliophora</taxon>
        <taxon>Postciliodesmatophora</taxon>
        <taxon>Heterotrichea</taxon>
        <taxon>Heterotrichida</taxon>
        <taxon>Blepharismidae</taxon>
        <taxon>Blepharisma</taxon>
    </lineage>
</organism>
<evidence type="ECO:0000313" key="1">
    <source>
        <dbReference type="EMBL" id="CAG9319502.1"/>
    </source>
</evidence>
<accession>A0AAU9J5A0</accession>
<dbReference type="InterPro" id="IPR011043">
    <property type="entry name" value="Gal_Oxase/kelch_b-propeller"/>
</dbReference>
<dbReference type="AlphaFoldDB" id="A0AAU9J5A0"/>
<keyword evidence="2" id="KW-1185">Reference proteome</keyword>
<proteinExistence type="predicted"/>
<evidence type="ECO:0000313" key="2">
    <source>
        <dbReference type="Proteomes" id="UP001162131"/>
    </source>
</evidence>
<dbReference type="Gene3D" id="2.120.10.80">
    <property type="entry name" value="Kelch-type beta propeller"/>
    <property type="match status" value="1"/>
</dbReference>
<protein>
    <submittedName>
        <fullName evidence="1">Uncharacterized protein</fullName>
    </submittedName>
</protein>
<dbReference type="SUPFAM" id="SSF50965">
    <property type="entry name" value="Galactose oxidase, central domain"/>
    <property type="match status" value="1"/>
</dbReference>
<dbReference type="InterPro" id="IPR015915">
    <property type="entry name" value="Kelch-typ_b-propeller"/>
</dbReference>
<dbReference type="EMBL" id="CAJZBQ010000023">
    <property type="protein sequence ID" value="CAG9319502.1"/>
    <property type="molecule type" value="Genomic_DNA"/>
</dbReference>